<feature type="transmembrane region" description="Helical" evidence="7">
    <location>
        <begin position="47"/>
        <end position="65"/>
    </location>
</feature>
<gene>
    <name evidence="8" type="ORF">P8A20_07585</name>
</gene>
<accession>A0ABY9JB13</accession>
<dbReference type="Pfam" id="PF07681">
    <property type="entry name" value="DoxX"/>
    <property type="match status" value="1"/>
</dbReference>
<proteinExistence type="inferred from homology"/>
<dbReference type="EMBL" id="CP120983">
    <property type="protein sequence ID" value="WLQ63463.1"/>
    <property type="molecule type" value="Genomic_DNA"/>
</dbReference>
<feature type="transmembrane region" description="Helical" evidence="7">
    <location>
        <begin position="72"/>
        <end position="90"/>
    </location>
</feature>
<comment type="similarity">
    <text evidence="2">Belongs to the DoxX family.</text>
</comment>
<evidence type="ECO:0000256" key="5">
    <source>
        <dbReference type="ARBA" id="ARBA00022989"/>
    </source>
</evidence>
<protein>
    <submittedName>
        <fullName evidence="8">DoxX family protein</fullName>
    </submittedName>
</protein>
<sequence length="144" mass="15303">MPAARFEQPILSLFRIVTGLLFACHGAATLFNVLGGPHGAMPSTGEWPSWWAAVIQLIGGVLVLIGLSTRTAALLCSGSMAYAYFVNHQGDGLLPIENGGESAVLFCWAFLLIAALGPGQWSLAALLNRLARRREEVSTHLSNA</sequence>
<evidence type="ECO:0000256" key="2">
    <source>
        <dbReference type="ARBA" id="ARBA00006679"/>
    </source>
</evidence>
<name>A0ABY9JB13_9ACTN</name>
<evidence type="ECO:0000256" key="4">
    <source>
        <dbReference type="ARBA" id="ARBA00022692"/>
    </source>
</evidence>
<comment type="subcellular location">
    <subcellularLocation>
        <location evidence="1">Cell membrane</location>
        <topology evidence="1">Multi-pass membrane protein</topology>
    </subcellularLocation>
</comment>
<feature type="transmembrane region" description="Helical" evidence="7">
    <location>
        <begin position="12"/>
        <end position="35"/>
    </location>
</feature>
<keyword evidence="3" id="KW-1003">Cell membrane</keyword>
<keyword evidence="9" id="KW-1185">Reference proteome</keyword>
<evidence type="ECO:0000313" key="9">
    <source>
        <dbReference type="Proteomes" id="UP001224433"/>
    </source>
</evidence>
<organism evidence="8 9">
    <name type="scientific">Streptomyces glycanivorans</name>
    <dbReference type="NCBI Taxonomy" id="3033808"/>
    <lineage>
        <taxon>Bacteria</taxon>
        <taxon>Bacillati</taxon>
        <taxon>Actinomycetota</taxon>
        <taxon>Actinomycetes</taxon>
        <taxon>Kitasatosporales</taxon>
        <taxon>Streptomycetaceae</taxon>
        <taxon>Streptomyces</taxon>
    </lineage>
</organism>
<evidence type="ECO:0000313" key="8">
    <source>
        <dbReference type="EMBL" id="WLQ63463.1"/>
    </source>
</evidence>
<dbReference type="InterPro" id="IPR032808">
    <property type="entry name" value="DoxX"/>
</dbReference>
<dbReference type="PANTHER" id="PTHR33452">
    <property type="entry name" value="OXIDOREDUCTASE CATD-RELATED"/>
    <property type="match status" value="1"/>
</dbReference>
<evidence type="ECO:0000256" key="6">
    <source>
        <dbReference type="ARBA" id="ARBA00023136"/>
    </source>
</evidence>
<keyword evidence="4 7" id="KW-0812">Transmembrane</keyword>
<keyword evidence="5 7" id="KW-1133">Transmembrane helix</keyword>
<dbReference type="Proteomes" id="UP001224433">
    <property type="component" value="Chromosome"/>
</dbReference>
<reference evidence="8 9" key="1">
    <citation type="submission" date="2023-03" db="EMBL/GenBank/DDBJ databases">
        <title>Isolation and description of six Streptomyces strains from soil environments, able to metabolize different microbial glucans.</title>
        <authorList>
            <person name="Widen T."/>
            <person name="Larsbrink J."/>
        </authorList>
    </citation>
    <scope>NUCLEOTIDE SEQUENCE [LARGE SCALE GENOMIC DNA]</scope>
    <source>
        <strain evidence="8 9">Alt3</strain>
    </source>
</reference>
<evidence type="ECO:0000256" key="1">
    <source>
        <dbReference type="ARBA" id="ARBA00004651"/>
    </source>
</evidence>
<evidence type="ECO:0000256" key="7">
    <source>
        <dbReference type="SAM" id="Phobius"/>
    </source>
</evidence>
<dbReference type="InterPro" id="IPR051907">
    <property type="entry name" value="DoxX-like_oxidoreductase"/>
</dbReference>
<dbReference type="RefSeq" id="WP_306103179.1">
    <property type="nucleotide sequence ID" value="NZ_CP120983.1"/>
</dbReference>
<dbReference type="PANTHER" id="PTHR33452:SF4">
    <property type="entry name" value="BLL4328 PROTEIN"/>
    <property type="match status" value="1"/>
</dbReference>
<keyword evidence="6 7" id="KW-0472">Membrane</keyword>
<feature type="transmembrane region" description="Helical" evidence="7">
    <location>
        <begin position="102"/>
        <end position="127"/>
    </location>
</feature>
<evidence type="ECO:0000256" key="3">
    <source>
        <dbReference type="ARBA" id="ARBA00022475"/>
    </source>
</evidence>